<dbReference type="AlphaFoldDB" id="A0A6J4R4N5"/>
<feature type="region of interest" description="Disordered" evidence="1">
    <location>
        <begin position="26"/>
        <end position="303"/>
    </location>
</feature>
<name>A0A6J4R4N5_9ACTN</name>
<feature type="compositionally biased region" description="Basic and acidic residues" evidence="1">
    <location>
        <begin position="165"/>
        <end position="180"/>
    </location>
</feature>
<accession>A0A6J4R4N5</accession>
<feature type="compositionally biased region" description="Basic and acidic residues" evidence="1">
    <location>
        <begin position="55"/>
        <end position="77"/>
    </location>
</feature>
<feature type="compositionally biased region" description="Basic and acidic residues" evidence="1">
    <location>
        <begin position="129"/>
        <end position="138"/>
    </location>
</feature>
<feature type="non-terminal residue" evidence="2">
    <location>
        <position position="303"/>
    </location>
</feature>
<evidence type="ECO:0000313" key="2">
    <source>
        <dbReference type="EMBL" id="CAA9464128.1"/>
    </source>
</evidence>
<feature type="compositionally biased region" description="Basic residues" evidence="1">
    <location>
        <begin position="190"/>
        <end position="206"/>
    </location>
</feature>
<dbReference type="EC" id="1.5.1.20" evidence="2"/>
<feature type="compositionally biased region" description="Low complexity" evidence="1">
    <location>
        <begin position="32"/>
        <end position="45"/>
    </location>
</feature>
<feature type="compositionally biased region" description="Basic and acidic residues" evidence="1">
    <location>
        <begin position="207"/>
        <end position="217"/>
    </location>
</feature>
<protein>
    <submittedName>
        <fullName evidence="2">5,10-methylenetetrahydrofolate reductase</fullName>
        <ecNumber evidence="2">1.5.1.20</ecNumber>
    </submittedName>
</protein>
<keyword evidence="2" id="KW-0560">Oxidoreductase</keyword>
<feature type="non-terminal residue" evidence="2">
    <location>
        <position position="1"/>
    </location>
</feature>
<dbReference type="EMBL" id="CADCVJ010000031">
    <property type="protein sequence ID" value="CAA9464128.1"/>
    <property type="molecule type" value="Genomic_DNA"/>
</dbReference>
<sequence>ARGAHRRAAGQLRRALVLLRVLPTEERRGRAQARGGARRALAPGADVRVGHLRRGRDGEPEAQDDRDRRPGEARPRPGGDGALHLRGGDRLGAALDARADAGDRHRQRPRAARRPASGRDGLAGHRRRPDLLARADRAHPRRVRLRHRRRVLPGGPRPRQRRRERPALHEGEGRRGRSLPDHPAVLRQRALLRLRRPRPRHGHRRPDHPGHHADHQLRAAAALHRPVRGGDPRRPARGARGPRRRSRRGGRLRSRLRDAAVRRPPGQRRAGYPLLHAQPLAGDARHPLRSAHDGALARQRRRL</sequence>
<proteinExistence type="predicted"/>
<feature type="compositionally biased region" description="Basic and acidic residues" evidence="1">
    <location>
        <begin position="283"/>
        <end position="292"/>
    </location>
</feature>
<feature type="compositionally biased region" description="Basic residues" evidence="1">
    <location>
        <begin position="139"/>
        <end position="151"/>
    </location>
</feature>
<feature type="compositionally biased region" description="Basic residues" evidence="1">
    <location>
        <begin position="235"/>
        <end position="254"/>
    </location>
</feature>
<dbReference type="GO" id="GO:0004489">
    <property type="term" value="F:methylenetetrahydrofolate reductase [NAD(P)H] activity"/>
    <property type="evidence" value="ECO:0007669"/>
    <property type="project" value="UniProtKB-EC"/>
</dbReference>
<gene>
    <name evidence="2" type="ORF">AVDCRST_MAG38-520</name>
</gene>
<evidence type="ECO:0000256" key="1">
    <source>
        <dbReference type="SAM" id="MobiDB-lite"/>
    </source>
</evidence>
<organism evidence="2">
    <name type="scientific">uncultured Solirubrobacteraceae bacterium</name>
    <dbReference type="NCBI Taxonomy" id="1162706"/>
    <lineage>
        <taxon>Bacteria</taxon>
        <taxon>Bacillati</taxon>
        <taxon>Actinomycetota</taxon>
        <taxon>Thermoleophilia</taxon>
        <taxon>Solirubrobacterales</taxon>
        <taxon>Solirubrobacteraceae</taxon>
        <taxon>environmental samples</taxon>
    </lineage>
</organism>
<reference evidence="2" key="1">
    <citation type="submission" date="2020-02" db="EMBL/GenBank/DDBJ databases">
        <authorList>
            <person name="Meier V. D."/>
        </authorList>
    </citation>
    <scope>NUCLEOTIDE SEQUENCE</scope>
    <source>
        <strain evidence="2">AVDCRST_MAG38</strain>
    </source>
</reference>